<accession>A0A6G1PZ25</accession>
<evidence type="ECO:0000313" key="2">
    <source>
        <dbReference type="EMBL" id="KAF3695512.1"/>
    </source>
</evidence>
<gene>
    <name evidence="2" type="ORF">EXN66_Car011188</name>
</gene>
<feature type="region of interest" description="Disordered" evidence="1">
    <location>
        <begin position="12"/>
        <end position="44"/>
    </location>
</feature>
<sequence>MLMMMKGGFKQTVGNEVRPPAGGAPWFLTDRRDGDGLEKGKHAGGMSVLEDGALSFPVESLISSIRSRLTEHLTVTALCAPVRGSRCGHGARHTDRRGHNAQGNSCARQNA</sequence>
<reference evidence="2 3" key="1">
    <citation type="submission" date="2019-02" db="EMBL/GenBank/DDBJ databases">
        <title>Opniocepnalus argus genome.</title>
        <authorList>
            <person name="Zhou C."/>
            <person name="Xiao S."/>
        </authorList>
    </citation>
    <scope>NUCLEOTIDE SEQUENCE [LARGE SCALE GENOMIC DNA]</scope>
    <source>
        <strain evidence="2">OARG1902GOOAL</strain>
        <tissue evidence="2">Muscle</tissue>
    </source>
</reference>
<name>A0A6G1PZ25_CHAAH</name>
<feature type="compositionally biased region" description="Polar residues" evidence="1">
    <location>
        <begin position="101"/>
        <end position="111"/>
    </location>
</feature>
<feature type="region of interest" description="Disordered" evidence="1">
    <location>
        <begin position="86"/>
        <end position="111"/>
    </location>
</feature>
<feature type="compositionally biased region" description="Basic and acidic residues" evidence="1">
    <location>
        <begin position="29"/>
        <end position="41"/>
    </location>
</feature>
<proteinExistence type="predicted"/>
<dbReference type="AlphaFoldDB" id="A0A6G1PZ25"/>
<protein>
    <submittedName>
        <fullName evidence="2">Uncharacterized protein</fullName>
    </submittedName>
</protein>
<dbReference type="EMBL" id="CM015722">
    <property type="protein sequence ID" value="KAF3695512.1"/>
    <property type="molecule type" value="Genomic_DNA"/>
</dbReference>
<evidence type="ECO:0000256" key="1">
    <source>
        <dbReference type="SAM" id="MobiDB-lite"/>
    </source>
</evidence>
<reference evidence="3" key="2">
    <citation type="submission" date="2019-02" db="EMBL/GenBank/DDBJ databases">
        <title>Opniocepnalus argus Var Kimnra genome.</title>
        <authorList>
            <person name="Zhou C."/>
            <person name="Xiao S."/>
        </authorList>
    </citation>
    <scope>NUCLEOTIDE SEQUENCE [LARGE SCALE GENOMIC DNA]</scope>
</reference>
<evidence type="ECO:0000313" key="3">
    <source>
        <dbReference type="Proteomes" id="UP000503349"/>
    </source>
</evidence>
<organism evidence="2 3">
    <name type="scientific">Channa argus</name>
    <name type="common">Northern snakehead</name>
    <name type="synonym">Ophicephalus argus</name>
    <dbReference type="NCBI Taxonomy" id="215402"/>
    <lineage>
        <taxon>Eukaryota</taxon>
        <taxon>Metazoa</taxon>
        <taxon>Chordata</taxon>
        <taxon>Craniata</taxon>
        <taxon>Vertebrata</taxon>
        <taxon>Euteleostomi</taxon>
        <taxon>Actinopterygii</taxon>
        <taxon>Neopterygii</taxon>
        <taxon>Teleostei</taxon>
        <taxon>Neoteleostei</taxon>
        <taxon>Acanthomorphata</taxon>
        <taxon>Anabantaria</taxon>
        <taxon>Anabantiformes</taxon>
        <taxon>Channoidei</taxon>
        <taxon>Channidae</taxon>
        <taxon>Channa</taxon>
    </lineage>
</organism>
<dbReference type="Proteomes" id="UP000503349">
    <property type="component" value="Chromosome 11"/>
</dbReference>
<keyword evidence="3" id="KW-1185">Reference proteome</keyword>